<reference evidence="3 4" key="1">
    <citation type="submission" date="2015-10" db="EMBL/GenBank/DDBJ databases">
        <title>Conservation of the essential genome among Caulobacter and Brevundimonas species.</title>
        <authorList>
            <person name="Scott D."/>
            <person name="Ely B."/>
        </authorList>
    </citation>
    <scope>NUCLEOTIDE SEQUENCE [LARGE SCALE GENOMIC DNA]</scope>
    <source>
        <strain evidence="3 4">CB4</strain>
    </source>
</reference>
<evidence type="ECO:0000313" key="3">
    <source>
        <dbReference type="EMBL" id="ALL13093.1"/>
    </source>
</evidence>
<dbReference type="PANTHER" id="PTHR43317:SF1">
    <property type="entry name" value="THERMOSPERMINE SYNTHASE ACAULIS5"/>
    <property type="match status" value="1"/>
</dbReference>
<dbReference type="NCBIfam" id="NF037959">
    <property type="entry name" value="MFS_SpdSyn"/>
    <property type="match status" value="1"/>
</dbReference>
<sequence length="742" mass="80160">MSRPTSLFAKFTNPSQAIFTATVFCSAVLVFSVQPMIAKMVLPLLGGGPSIWNTSMVFFQAVLLVGYGYAHLLQRLRSLKLQASIHIALLIVAALALPLAIHQPFGPPTPSQPVLWLLGVLSLSVGAPFAVLSATAPLVQAWHARAFSQQLGAEPYKLYAASNLGSLASLLAYPIIFEPLATVGAQSWSWSFGYGLFALLMAALAASMFRIGAAEKAVPSEIGKREAIGWKRVLAWVALAAAPSSLMLGVTTHITTDIASAPFLWVLPLALYLLTFIIAFSDRPIAPRNVILAVQAVITVVCIVLAPFLGVPIFGQLFLHLAAFFLTALICHQRLVDLRPSAEHLTAFYFCLSLGGVLGGSINAFLAPVLLDNTYEYQAMMVLACLARPNLGRLDQKDWVILATGVVMALMAPAALLIWGYETDALDTARLLVLLVAAAFAVFVQHRVLMYVLLIGLLAVCAEYVGDRRDDGASVRNFYGVISVSLDEDDEFGETKLMTYGTTIHGIQATSPENLCTPLYYYSNRTPIGQVLRYEFQQPKTMHAAVIGLGTGTIAAFTKPGDRLTYFEINPMVVDLAMDPEIFSYTSTCAKGKVDVVLGDARLTLAGRDNGQFDLLMVDAFTSDSIPAHLMTTEAIRMYLSKLKPDGVLVMHISNRHLELGGPAMAGLRAAGGFGLIQSSPGADEGMHEPPTMLVIGSKSKGALEHFAKQPQWLSQEPYKARAWTDDYMNLPGALIRNLSVH</sequence>
<dbReference type="CDD" id="cd02440">
    <property type="entry name" value="AdoMet_MTases"/>
    <property type="match status" value="1"/>
</dbReference>
<dbReference type="EMBL" id="CP013002">
    <property type="protein sequence ID" value="ALL13093.1"/>
    <property type="molecule type" value="Genomic_DNA"/>
</dbReference>
<dbReference type="SUPFAM" id="SSF53335">
    <property type="entry name" value="S-adenosyl-L-methionine-dependent methyltransferases"/>
    <property type="match status" value="1"/>
</dbReference>
<evidence type="ECO:0008006" key="5">
    <source>
        <dbReference type="Google" id="ProtNLM"/>
    </source>
</evidence>
<name>A0A0P0NZ61_9CAUL</name>
<keyword evidence="2" id="KW-0812">Transmembrane</keyword>
<feature type="transmembrane region" description="Helical" evidence="2">
    <location>
        <begin position="81"/>
        <end position="101"/>
    </location>
</feature>
<organism evidence="3 4">
    <name type="scientific">Caulobacter henricii</name>
    <dbReference type="NCBI Taxonomy" id="69395"/>
    <lineage>
        <taxon>Bacteria</taxon>
        <taxon>Pseudomonadati</taxon>
        <taxon>Pseudomonadota</taxon>
        <taxon>Alphaproteobacteria</taxon>
        <taxon>Caulobacterales</taxon>
        <taxon>Caulobacteraceae</taxon>
        <taxon>Caulobacter</taxon>
    </lineage>
</organism>
<feature type="transmembrane region" description="Helical" evidence="2">
    <location>
        <begin position="292"/>
        <end position="311"/>
    </location>
</feature>
<feature type="transmembrane region" description="Helical" evidence="2">
    <location>
        <begin position="158"/>
        <end position="176"/>
    </location>
</feature>
<feature type="transmembrane region" description="Helical" evidence="2">
    <location>
        <begin position="431"/>
        <end position="460"/>
    </location>
</feature>
<feature type="transmembrane region" description="Helical" evidence="2">
    <location>
        <begin position="317"/>
        <end position="335"/>
    </location>
</feature>
<feature type="transmembrane region" description="Helical" evidence="2">
    <location>
        <begin position="347"/>
        <end position="371"/>
    </location>
</feature>
<keyword evidence="1" id="KW-0620">Polyamine biosynthesis</keyword>
<keyword evidence="4" id="KW-1185">Reference proteome</keyword>
<dbReference type="InterPro" id="IPR029063">
    <property type="entry name" value="SAM-dependent_MTases_sf"/>
</dbReference>
<feature type="transmembrane region" description="Helical" evidence="2">
    <location>
        <begin position="113"/>
        <end position="138"/>
    </location>
</feature>
<feature type="transmembrane region" description="Helical" evidence="2">
    <location>
        <begin position="188"/>
        <end position="212"/>
    </location>
</feature>
<feature type="transmembrane region" description="Helical" evidence="2">
    <location>
        <begin position="50"/>
        <end position="69"/>
    </location>
</feature>
<feature type="transmembrane region" description="Helical" evidence="2">
    <location>
        <begin position="17"/>
        <end position="38"/>
    </location>
</feature>
<dbReference type="OrthoDB" id="9761985at2"/>
<keyword evidence="2" id="KW-0472">Membrane</keyword>
<dbReference type="GO" id="GO:0006596">
    <property type="term" value="P:polyamine biosynthetic process"/>
    <property type="evidence" value="ECO:0007669"/>
    <property type="project" value="UniProtKB-KW"/>
</dbReference>
<evidence type="ECO:0000313" key="4">
    <source>
        <dbReference type="Proteomes" id="UP000056905"/>
    </source>
</evidence>
<dbReference type="KEGG" id="chq:AQ619_06860"/>
<keyword evidence="2" id="KW-1133">Transmembrane helix</keyword>
<evidence type="ECO:0000256" key="2">
    <source>
        <dbReference type="SAM" id="Phobius"/>
    </source>
</evidence>
<gene>
    <name evidence="3" type="ORF">AQ619_06860</name>
</gene>
<accession>A0A0P0NZ61</accession>
<dbReference type="RefSeq" id="WP_062145757.1">
    <property type="nucleotide sequence ID" value="NZ_CP013002.1"/>
</dbReference>
<dbReference type="Gene3D" id="3.40.50.150">
    <property type="entry name" value="Vaccinia Virus protein VP39"/>
    <property type="match status" value="1"/>
</dbReference>
<feature type="transmembrane region" description="Helical" evidence="2">
    <location>
        <begin position="260"/>
        <end position="280"/>
    </location>
</feature>
<dbReference type="STRING" id="69395.AQ619_06860"/>
<dbReference type="AlphaFoldDB" id="A0A0P0NZ61"/>
<dbReference type="PANTHER" id="PTHR43317">
    <property type="entry name" value="THERMOSPERMINE SYNTHASE ACAULIS5"/>
    <property type="match status" value="1"/>
</dbReference>
<evidence type="ECO:0000256" key="1">
    <source>
        <dbReference type="ARBA" id="ARBA00023115"/>
    </source>
</evidence>
<proteinExistence type="predicted"/>
<dbReference type="Proteomes" id="UP000056905">
    <property type="component" value="Chromosome"/>
</dbReference>
<feature type="transmembrane region" description="Helical" evidence="2">
    <location>
        <begin position="399"/>
        <end position="419"/>
    </location>
</feature>
<feature type="transmembrane region" description="Helical" evidence="2">
    <location>
        <begin position="233"/>
        <end position="254"/>
    </location>
</feature>
<protein>
    <recommendedName>
        <fullName evidence="5">Spermidine synthase</fullName>
    </recommendedName>
</protein>